<dbReference type="EMBL" id="RHFK02000002">
    <property type="protein sequence ID" value="TWW79735.1"/>
    <property type="molecule type" value="Genomic_DNA"/>
</dbReference>
<accession>A0A5C6PJZ6</accession>
<dbReference type="AlphaFoldDB" id="A0A5C6PJZ6"/>
<reference evidence="2 3" key="1">
    <citation type="submission" date="2019-04" db="EMBL/GenBank/DDBJ databases">
        <title>Chromosome genome assembly for Takifugu flavidus.</title>
        <authorList>
            <person name="Xiao S."/>
        </authorList>
    </citation>
    <scope>NUCLEOTIDE SEQUENCE [LARGE SCALE GENOMIC DNA]</scope>
    <source>
        <strain evidence="2">HTHZ2018</strain>
        <tissue evidence="2">Muscle</tissue>
    </source>
</reference>
<organism evidence="2 3">
    <name type="scientific">Takifugu flavidus</name>
    <name type="common">sansaifugu</name>
    <dbReference type="NCBI Taxonomy" id="433684"/>
    <lineage>
        <taxon>Eukaryota</taxon>
        <taxon>Metazoa</taxon>
        <taxon>Chordata</taxon>
        <taxon>Craniata</taxon>
        <taxon>Vertebrata</taxon>
        <taxon>Euteleostomi</taxon>
        <taxon>Actinopterygii</taxon>
        <taxon>Neopterygii</taxon>
        <taxon>Teleostei</taxon>
        <taxon>Neoteleostei</taxon>
        <taxon>Acanthomorphata</taxon>
        <taxon>Eupercaria</taxon>
        <taxon>Tetraodontiformes</taxon>
        <taxon>Tetradontoidea</taxon>
        <taxon>Tetraodontidae</taxon>
        <taxon>Takifugu</taxon>
    </lineage>
</organism>
<gene>
    <name evidence="2" type="ORF">D4764_10G0007650</name>
</gene>
<sequence length="188" mass="20813">MRKNKPSNQTETPTVLLGPDRAGEAPHTHPGSALDRDGQKQGHDIICQWIPYQAPWGSGLAQQRPEAPHQSKVVLEGDAEDKAVSQHSVSGCWWEGPEEPETQECVCQQREPERLGPSWPGCTYAYSGVRRNLLIGLEVVEEVAIEDTVELITDNIYTDHLQGQLYPPCSHLFQDPASPDLHSKSSTI</sequence>
<proteinExistence type="predicted"/>
<feature type="region of interest" description="Disordered" evidence="1">
    <location>
        <begin position="1"/>
        <end position="40"/>
    </location>
</feature>
<comment type="caution">
    <text evidence="2">The sequence shown here is derived from an EMBL/GenBank/DDBJ whole genome shotgun (WGS) entry which is preliminary data.</text>
</comment>
<evidence type="ECO:0000313" key="3">
    <source>
        <dbReference type="Proteomes" id="UP000324091"/>
    </source>
</evidence>
<protein>
    <submittedName>
        <fullName evidence="2">Uncharacterized protein</fullName>
    </submittedName>
</protein>
<keyword evidence="3" id="KW-1185">Reference proteome</keyword>
<evidence type="ECO:0000256" key="1">
    <source>
        <dbReference type="SAM" id="MobiDB-lite"/>
    </source>
</evidence>
<evidence type="ECO:0000313" key="2">
    <source>
        <dbReference type="EMBL" id="TWW79735.1"/>
    </source>
</evidence>
<name>A0A5C6PJZ6_9TELE</name>
<dbReference type="Proteomes" id="UP000324091">
    <property type="component" value="Chromosome 10"/>
</dbReference>
<feature type="compositionally biased region" description="Polar residues" evidence="1">
    <location>
        <begin position="1"/>
        <end position="13"/>
    </location>
</feature>